<evidence type="ECO:0000313" key="3">
    <source>
        <dbReference type="Proteomes" id="UP000255108"/>
    </source>
</evidence>
<reference evidence="2 4" key="2">
    <citation type="submission" date="2019-03" db="EMBL/GenBank/DDBJ databases">
        <title>Genomic Encyclopedia of Type Strains, Phase IV (KMG-IV): sequencing the most valuable type-strain genomes for metagenomic binning, comparative biology and taxonomic classification.</title>
        <authorList>
            <person name="Goeker M."/>
        </authorList>
    </citation>
    <scope>NUCLEOTIDE SEQUENCE [LARGE SCALE GENOMIC DNA]</scope>
    <source>
        <strain evidence="2 4">DSM 3764</strain>
    </source>
</reference>
<evidence type="ECO:0000313" key="2">
    <source>
        <dbReference type="EMBL" id="TCU81125.1"/>
    </source>
</evidence>
<dbReference type="Proteomes" id="UP000255108">
    <property type="component" value="Unassembled WGS sequence"/>
</dbReference>
<evidence type="ECO:0000313" key="1">
    <source>
        <dbReference type="EMBL" id="STQ90133.1"/>
    </source>
</evidence>
<proteinExistence type="predicted"/>
<gene>
    <name evidence="2" type="ORF">EV682_12817</name>
    <name evidence="1" type="ORF">NCTC11159_01195</name>
</gene>
<protein>
    <submittedName>
        <fullName evidence="1">Uncharacterized protein</fullName>
    </submittedName>
</protein>
<reference evidence="1 3" key="1">
    <citation type="submission" date="2018-06" db="EMBL/GenBank/DDBJ databases">
        <authorList>
            <consortium name="Pathogen Informatics"/>
            <person name="Doyle S."/>
        </authorList>
    </citation>
    <scope>NUCLEOTIDE SEQUENCE [LARGE SCALE GENOMIC DNA]</scope>
    <source>
        <strain evidence="1 3">NCTC11159</strain>
    </source>
</reference>
<sequence>MHEMSVELKALRLHGMAAAWLDLKSQGCQSASKSFHLSASKCFQFVSPFFVPFCAV</sequence>
<organism evidence="1 3">
    <name type="scientific">Iodobacter fluviatilis</name>
    <dbReference type="NCBI Taxonomy" id="537"/>
    <lineage>
        <taxon>Bacteria</taxon>
        <taxon>Pseudomonadati</taxon>
        <taxon>Pseudomonadota</taxon>
        <taxon>Betaproteobacteria</taxon>
        <taxon>Neisseriales</taxon>
        <taxon>Chitinibacteraceae</taxon>
        <taxon>Iodobacter</taxon>
    </lineage>
</organism>
<name>A0A377Q5C0_9NEIS</name>
<accession>A0A377Q5C0</accession>
<keyword evidence="4" id="KW-1185">Reference proteome</keyword>
<dbReference type="EMBL" id="SMBT01000028">
    <property type="protein sequence ID" value="TCU81125.1"/>
    <property type="molecule type" value="Genomic_DNA"/>
</dbReference>
<dbReference type="EMBL" id="UGHR01000001">
    <property type="protein sequence ID" value="STQ90133.1"/>
    <property type="molecule type" value="Genomic_DNA"/>
</dbReference>
<dbReference type="Proteomes" id="UP000295794">
    <property type="component" value="Unassembled WGS sequence"/>
</dbReference>
<evidence type="ECO:0000313" key="4">
    <source>
        <dbReference type="Proteomes" id="UP000295794"/>
    </source>
</evidence>
<dbReference type="AlphaFoldDB" id="A0A377Q5C0"/>